<dbReference type="PANTHER" id="PTHR33112:SF10">
    <property type="entry name" value="TOL"/>
    <property type="match status" value="1"/>
</dbReference>
<sequence>MDSDDSDSEDGSNSSPDEDDLSGDVLYALKTSMIQSKFDTAGHYFLPDGILARLTTKTSIRNILGIEKPTEEDIILVDFVETRAKKVFAICAFIDLRPLHKAMTLFRRNNFSDQNLPIKPWSSKKFKSASSNGIQHDFVAMEGPVDAKTQDVLWAGRWAKIYDFQEAQWKFLAPIFRIDKDHPSQDVGKHILPFISKQTISREGAFGDVYQCEIHKDHIKSLLHPDEKIETMVAVKQIKVDNETDPKNVVTHWEKEVGALARMNELNHEHIVRFITAFRRGSAKDPEHHLIFEWANGGNLLNLWKATPQPVLEAPLIEAVVKQLLGLADALSAAHYLEEDGKLTGGGYRHGDLKPANILWFRDSNGIGRLKIGDWGEAKIHNVVTALRHSKTTAKFATRRYEAPEVETGVKAVLLGQAEFRRSRLYDIWAMGCVTLEFIVWLLYGYDVLDRFNKSVKNESNGESPFYQLSNAKGKKVAKVHSVVEYWIDHMARDPSCKAGATALGDLLQIVRTGLLVVKLPKEGGTFNDDNPQQPDVQRLLTQLNQESTTNQLSASQPQETGDFDSTLTATVPTFEFDLDSDDKPGSDLREPQRLRATKFFDMLENIMYTDEIEGYWQAVESDRQPPTDLELSLIALTTTDTKNTESLQEGLAVPVPSLINYGDDPNLDPNIWEFEVDNEFVSSLLPASNGLNRSSSETRISSNLCNKCEEFRDRVWNPGFNITYQVQDLLSSAIKQECDLCCLLWRTCKRNQGTSVSTAQFQRIGSVLMMNGGHIPVLSLFRSPEYRVPAVNSIQIGFATLPDVGSSIHFEVIRRWLDDCDEKHQGSTCMPARQEYPHTPKEIPTRLIDVGDTSNDMVRLWETGKQDTVKWIALSHQWGENPPHYSTTRHNLADHILGTKLEDLPATFKDAVRVTRALGHRYLWIDSLCIIQGDDGDFLQEAKRMEIYYSGAYCVIAASCASGHYAGFLHARIERDHVSLVRETDSQAPFHICETIDNFKSDVLEGALNRRGWVLQEHALARRTIFFTENQTYWECGNGVRCETLTKMNNKSAKLLGDPNFPEILFSAPQRERIERYQELYRVYSRLGLSRAYDRPAAIGGLQQRLLRTMAVKGGYGILYEDTIQGTLARSLLWHRGGDTSSLTRIKFTGVSVPSWSWMAYTGGIDYLSLDFGRIDWEKIESPWSRSDKSDGTDTLTAVAQRYNEDTASERQSTFIFDLPEYAEQYETICVVLGVQKGSMPLSDKRHYVLLVVPTNGSGRSRTSSFERVGVGYLPGRCIATESTSVNIH</sequence>
<name>A0A6A6ALQ4_9PLEO</name>
<dbReference type="GO" id="GO:0004672">
    <property type="term" value="F:protein kinase activity"/>
    <property type="evidence" value="ECO:0007669"/>
    <property type="project" value="InterPro"/>
</dbReference>
<gene>
    <name evidence="3" type="ORF">P153DRAFT_393868</name>
</gene>
<protein>
    <submittedName>
        <fullName evidence="3">HET-domain-containing protein</fullName>
    </submittedName>
</protein>
<dbReference type="GeneID" id="54411704"/>
<keyword evidence="4" id="KW-1185">Reference proteome</keyword>
<evidence type="ECO:0000313" key="4">
    <source>
        <dbReference type="Proteomes" id="UP000799771"/>
    </source>
</evidence>
<dbReference type="InterPro" id="IPR010730">
    <property type="entry name" value="HET"/>
</dbReference>
<evidence type="ECO:0000256" key="1">
    <source>
        <dbReference type="SAM" id="MobiDB-lite"/>
    </source>
</evidence>
<dbReference type="RefSeq" id="XP_033527309.1">
    <property type="nucleotide sequence ID" value="XM_033671272.1"/>
</dbReference>
<dbReference type="PANTHER" id="PTHR33112">
    <property type="entry name" value="DOMAIN PROTEIN, PUTATIVE-RELATED"/>
    <property type="match status" value="1"/>
</dbReference>
<evidence type="ECO:0000259" key="2">
    <source>
        <dbReference type="PROSITE" id="PS50011"/>
    </source>
</evidence>
<reference evidence="3" key="1">
    <citation type="journal article" date="2020" name="Stud. Mycol.">
        <title>101 Dothideomycetes genomes: a test case for predicting lifestyles and emergence of pathogens.</title>
        <authorList>
            <person name="Haridas S."/>
            <person name="Albert R."/>
            <person name="Binder M."/>
            <person name="Bloem J."/>
            <person name="Labutti K."/>
            <person name="Salamov A."/>
            <person name="Andreopoulos B."/>
            <person name="Baker S."/>
            <person name="Barry K."/>
            <person name="Bills G."/>
            <person name="Bluhm B."/>
            <person name="Cannon C."/>
            <person name="Castanera R."/>
            <person name="Culley D."/>
            <person name="Daum C."/>
            <person name="Ezra D."/>
            <person name="Gonzalez J."/>
            <person name="Henrissat B."/>
            <person name="Kuo A."/>
            <person name="Liang C."/>
            <person name="Lipzen A."/>
            <person name="Lutzoni F."/>
            <person name="Magnuson J."/>
            <person name="Mondo S."/>
            <person name="Nolan M."/>
            <person name="Ohm R."/>
            <person name="Pangilinan J."/>
            <person name="Park H.-J."/>
            <person name="Ramirez L."/>
            <person name="Alfaro M."/>
            <person name="Sun H."/>
            <person name="Tritt A."/>
            <person name="Yoshinaga Y."/>
            <person name="Zwiers L.-H."/>
            <person name="Turgeon B."/>
            <person name="Goodwin S."/>
            <person name="Spatafora J."/>
            <person name="Crous P."/>
            <person name="Grigoriev I."/>
        </authorList>
    </citation>
    <scope>NUCLEOTIDE SEQUENCE</scope>
    <source>
        <strain evidence="3">CBS 119687</strain>
    </source>
</reference>
<organism evidence="3 4">
    <name type="scientific">Dothidotthia symphoricarpi CBS 119687</name>
    <dbReference type="NCBI Taxonomy" id="1392245"/>
    <lineage>
        <taxon>Eukaryota</taxon>
        <taxon>Fungi</taxon>
        <taxon>Dikarya</taxon>
        <taxon>Ascomycota</taxon>
        <taxon>Pezizomycotina</taxon>
        <taxon>Dothideomycetes</taxon>
        <taxon>Pleosporomycetidae</taxon>
        <taxon>Pleosporales</taxon>
        <taxon>Dothidotthiaceae</taxon>
        <taxon>Dothidotthia</taxon>
    </lineage>
</organism>
<dbReference type="Gene3D" id="3.30.200.20">
    <property type="entry name" value="Phosphorylase Kinase, domain 1"/>
    <property type="match status" value="1"/>
</dbReference>
<dbReference type="Pfam" id="PF06985">
    <property type="entry name" value="HET"/>
    <property type="match status" value="1"/>
</dbReference>
<dbReference type="Proteomes" id="UP000799771">
    <property type="component" value="Unassembled WGS sequence"/>
</dbReference>
<dbReference type="GO" id="GO:0005524">
    <property type="term" value="F:ATP binding"/>
    <property type="evidence" value="ECO:0007669"/>
    <property type="project" value="InterPro"/>
</dbReference>
<dbReference type="InterPro" id="IPR000719">
    <property type="entry name" value="Prot_kinase_dom"/>
</dbReference>
<dbReference type="InterPro" id="IPR011009">
    <property type="entry name" value="Kinase-like_dom_sf"/>
</dbReference>
<dbReference type="EMBL" id="ML977500">
    <property type="protein sequence ID" value="KAF2132922.1"/>
    <property type="molecule type" value="Genomic_DNA"/>
</dbReference>
<evidence type="ECO:0000313" key="3">
    <source>
        <dbReference type="EMBL" id="KAF2132922.1"/>
    </source>
</evidence>
<dbReference type="Gene3D" id="1.10.510.10">
    <property type="entry name" value="Transferase(Phosphotransferase) domain 1"/>
    <property type="match status" value="1"/>
</dbReference>
<proteinExistence type="predicted"/>
<feature type="region of interest" description="Disordered" evidence="1">
    <location>
        <begin position="1"/>
        <end position="22"/>
    </location>
</feature>
<dbReference type="PROSITE" id="PS50011">
    <property type="entry name" value="PROTEIN_KINASE_DOM"/>
    <property type="match status" value="1"/>
</dbReference>
<accession>A0A6A6ALQ4</accession>
<dbReference type="SMART" id="SM00220">
    <property type="entry name" value="S_TKc"/>
    <property type="match status" value="1"/>
</dbReference>
<feature type="domain" description="Protein kinase" evidence="2">
    <location>
        <begin position="195"/>
        <end position="568"/>
    </location>
</feature>
<dbReference type="SUPFAM" id="SSF56112">
    <property type="entry name" value="Protein kinase-like (PK-like)"/>
    <property type="match status" value="1"/>
</dbReference>
<dbReference type="OrthoDB" id="4062651at2759"/>
<dbReference type="Pfam" id="PF00069">
    <property type="entry name" value="Pkinase"/>
    <property type="match status" value="1"/>
</dbReference>